<proteinExistence type="predicted"/>
<sequence length="30" mass="3754">MSKEVSSRWRKFQMPTKQLFLVKCYILKNY</sequence>
<evidence type="ECO:0000313" key="1">
    <source>
        <dbReference type="EMBL" id="JAH29409.1"/>
    </source>
</evidence>
<dbReference type="AlphaFoldDB" id="A0A0E9RJZ5"/>
<accession>A0A0E9RJZ5</accession>
<protein>
    <submittedName>
        <fullName evidence="1">Uncharacterized protein</fullName>
    </submittedName>
</protein>
<organism evidence="1">
    <name type="scientific">Anguilla anguilla</name>
    <name type="common">European freshwater eel</name>
    <name type="synonym">Muraena anguilla</name>
    <dbReference type="NCBI Taxonomy" id="7936"/>
    <lineage>
        <taxon>Eukaryota</taxon>
        <taxon>Metazoa</taxon>
        <taxon>Chordata</taxon>
        <taxon>Craniata</taxon>
        <taxon>Vertebrata</taxon>
        <taxon>Euteleostomi</taxon>
        <taxon>Actinopterygii</taxon>
        <taxon>Neopterygii</taxon>
        <taxon>Teleostei</taxon>
        <taxon>Anguilliformes</taxon>
        <taxon>Anguillidae</taxon>
        <taxon>Anguilla</taxon>
    </lineage>
</organism>
<reference evidence="1" key="2">
    <citation type="journal article" date="2015" name="Fish Shellfish Immunol.">
        <title>Early steps in the European eel (Anguilla anguilla)-Vibrio vulnificus interaction in the gills: Role of the RtxA13 toxin.</title>
        <authorList>
            <person name="Callol A."/>
            <person name="Pajuelo D."/>
            <person name="Ebbesson L."/>
            <person name="Teles M."/>
            <person name="MacKenzie S."/>
            <person name="Amaro C."/>
        </authorList>
    </citation>
    <scope>NUCLEOTIDE SEQUENCE</scope>
</reference>
<dbReference type="EMBL" id="GBXM01079168">
    <property type="protein sequence ID" value="JAH29409.1"/>
    <property type="molecule type" value="Transcribed_RNA"/>
</dbReference>
<name>A0A0E9RJZ5_ANGAN</name>
<reference evidence="1" key="1">
    <citation type="submission" date="2014-11" db="EMBL/GenBank/DDBJ databases">
        <authorList>
            <person name="Amaro Gonzalez C."/>
        </authorList>
    </citation>
    <scope>NUCLEOTIDE SEQUENCE</scope>
</reference>